<name>A0A2P4SEL4_BAMTH</name>
<dbReference type="Pfam" id="PF00225">
    <property type="entry name" value="Kinesin"/>
    <property type="match status" value="1"/>
</dbReference>
<dbReference type="PANTHER" id="PTHR24115">
    <property type="entry name" value="KINESIN-RELATED"/>
    <property type="match status" value="1"/>
</dbReference>
<dbReference type="PANTHER" id="PTHR24115:SF344">
    <property type="entry name" value="KINESIN-LIKE PROTEIN KIF28P"/>
    <property type="match status" value="1"/>
</dbReference>
<dbReference type="PRINTS" id="PR00380">
    <property type="entry name" value="KINESINHEAVY"/>
</dbReference>
<dbReference type="GO" id="GO:0047496">
    <property type="term" value="P:vesicle transport along microtubule"/>
    <property type="evidence" value="ECO:0007669"/>
    <property type="project" value="TreeGrafter"/>
</dbReference>
<dbReference type="InterPro" id="IPR019821">
    <property type="entry name" value="Kinesin_motor_CS"/>
</dbReference>
<feature type="domain" description="Kinesin motor" evidence="6">
    <location>
        <begin position="1"/>
        <end position="187"/>
    </location>
</feature>
<keyword evidence="8" id="KW-1185">Reference proteome</keyword>
<dbReference type="GO" id="GO:0005874">
    <property type="term" value="C:microtubule"/>
    <property type="evidence" value="ECO:0007669"/>
    <property type="project" value="TreeGrafter"/>
</dbReference>
<dbReference type="GO" id="GO:0003777">
    <property type="term" value="F:microtubule motor activity"/>
    <property type="evidence" value="ECO:0007669"/>
    <property type="project" value="InterPro"/>
</dbReference>
<comment type="caution">
    <text evidence="7">The sequence shown here is derived from an EMBL/GenBank/DDBJ whole genome shotgun (WGS) entry which is preliminary data.</text>
</comment>
<reference evidence="7 8" key="1">
    <citation type="submission" date="2018-01" db="EMBL/GenBank/DDBJ databases">
        <title>Comparison of the Chinese Bamboo Partridge and Red Junglefowl genome sequences highlights the importance of demography in genome evolution.</title>
        <authorList>
            <person name="Tiley G.P."/>
            <person name="Kimball R.T."/>
            <person name="Braun E.L."/>
            <person name="Burleigh J.G."/>
        </authorList>
    </citation>
    <scope>NUCLEOTIDE SEQUENCE [LARGE SCALE GENOMIC DNA]</scope>
    <source>
        <strain evidence="7">RTK389</strain>
        <tissue evidence="7">Blood</tissue>
    </source>
</reference>
<dbReference type="Proteomes" id="UP000237246">
    <property type="component" value="Unassembled WGS sequence"/>
</dbReference>
<dbReference type="InterPro" id="IPR027640">
    <property type="entry name" value="Kinesin-like_fam"/>
</dbReference>
<dbReference type="GO" id="GO:0005524">
    <property type="term" value="F:ATP binding"/>
    <property type="evidence" value="ECO:0007669"/>
    <property type="project" value="UniProtKB-KW"/>
</dbReference>
<dbReference type="InterPro" id="IPR001752">
    <property type="entry name" value="Kinesin_motor_dom"/>
</dbReference>
<dbReference type="EMBL" id="PPHD01057191">
    <property type="protein sequence ID" value="POI22542.1"/>
    <property type="molecule type" value="Genomic_DNA"/>
</dbReference>
<comment type="similarity">
    <text evidence="5">Belongs to the TRAFAC class myosin-kinesin ATPase superfamily. Kinesin family.</text>
</comment>
<gene>
    <name evidence="7" type="ORF">CIB84_013710</name>
</gene>
<keyword evidence="4" id="KW-0206">Cytoskeleton</keyword>
<feature type="non-terminal residue" evidence="7">
    <location>
        <position position="1"/>
    </location>
</feature>
<dbReference type="SUPFAM" id="SSF52540">
    <property type="entry name" value="P-loop containing nucleoside triphosphate hydrolases"/>
    <property type="match status" value="1"/>
</dbReference>
<dbReference type="SMART" id="SM00129">
    <property type="entry name" value="KISc"/>
    <property type="match status" value="1"/>
</dbReference>
<dbReference type="GO" id="GO:0008017">
    <property type="term" value="F:microtubule binding"/>
    <property type="evidence" value="ECO:0007669"/>
    <property type="project" value="InterPro"/>
</dbReference>
<keyword evidence="2" id="KW-0547">Nucleotide-binding</keyword>
<comment type="subcellular location">
    <subcellularLocation>
        <location evidence="1">Cytoplasm</location>
        <location evidence="1">Cytoskeleton</location>
    </subcellularLocation>
</comment>
<evidence type="ECO:0000259" key="6">
    <source>
        <dbReference type="PROSITE" id="PS50067"/>
    </source>
</evidence>
<protein>
    <recommendedName>
        <fullName evidence="6">Kinesin motor domain-containing protein</fullName>
    </recommendedName>
</protein>
<accession>A0A2P4SEL4</accession>
<evidence type="ECO:0000256" key="1">
    <source>
        <dbReference type="ARBA" id="ARBA00004245"/>
    </source>
</evidence>
<dbReference type="AlphaFoldDB" id="A0A2P4SEL4"/>
<proteinExistence type="inferred from homology"/>
<evidence type="ECO:0000313" key="8">
    <source>
        <dbReference type="Proteomes" id="UP000237246"/>
    </source>
</evidence>
<dbReference type="PROSITE" id="PS50067">
    <property type="entry name" value="KINESIN_MOTOR_2"/>
    <property type="match status" value="1"/>
</dbReference>
<dbReference type="PROSITE" id="PS00411">
    <property type="entry name" value="KINESIN_MOTOR_1"/>
    <property type="match status" value="1"/>
</dbReference>
<dbReference type="InterPro" id="IPR036961">
    <property type="entry name" value="Kinesin_motor_dom_sf"/>
</dbReference>
<dbReference type="Gene3D" id="3.40.850.10">
    <property type="entry name" value="Kinesin motor domain"/>
    <property type="match status" value="1"/>
</dbReference>
<keyword evidence="3" id="KW-0067">ATP-binding</keyword>
<keyword evidence="4" id="KW-0963">Cytoplasm</keyword>
<dbReference type="GO" id="GO:0016887">
    <property type="term" value="F:ATP hydrolysis activity"/>
    <property type="evidence" value="ECO:0007669"/>
    <property type="project" value="TreeGrafter"/>
</dbReference>
<evidence type="ECO:0000313" key="7">
    <source>
        <dbReference type="EMBL" id="POI22542.1"/>
    </source>
</evidence>
<evidence type="ECO:0000256" key="5">
    <source>
        <dbReference type="PROSITE-ProRule" id="PRU00283"/>
    </source>
</evidence>
<dbReference type="InterPro" id="IPR027417">
    <property type="entry name" value="P-loop_NTPase"/>
</dbReference>
<evidence type="ECO:0000256" key="3">
    <source>
        <dbReference type="ARBA" id="ARBA00022840"/>
    </source>
</evidence>
<evidence type="ECO:0000256" key="2">
    <source>
        <dbReference type="ARBA" id="ARBA00022741"/>
    </source>
</evidence>
<organism evidence="7 8">
    <name type="scientific">Bambusicola thoracicus</name>
    <name type="common">Chinese bamboo-partridge</name>
    <name type="synonym">Perdix thoracica</name>
    <dbReference type="NCBI Taxonomy" id="9083"/>
    <lineage>
        <taxon>Eukaryota</taxon>
        <taxon>Metazoa</taxon>
        <taxon>Chordata</taxon>
        <taxon>Craniata</taxon>
        <taxon>Vertebrata</taxon>
        <taxon>Euteleostomi</taxon>
        <taxon>Archelosauria</taxon>
        <taxon>Archosauria</taxon>
        <taxon>Dinosauria</taxon>
        <taxon>Saurischia</taxon>
        <taxon>Theropoda</taxon>
        <taxon>Coelurosauria</taxon>
        <taxon>Aves</taxon>
        <taxon>Neognathae</taxon>
        <taxon>Galloanserae</taxon>
        <taxon>Galliformes</taxon>
        <taxon>Phasianidae</taxon>
        <taxon>Perdicinae</taxon>
        <taxon>Bambusicola</taxon>
    </lineage>
</organism>
<comment type="caution">
    <text evidence="5">Lacks conserved residue(s) required for the propagation of feature annotation.</text>
</comment>
<dbReference type="GO" id="GO:0005871">
    <property type="term" value="C:kinesin complex"/>
    <property type="evidence" value="ECO:0007669"/>
    <property type="project" value="TreeGrafter"/>
</dbReference>
<sequence>VIDLLSKTRKPGGLKIREDQQQGFYVDGLKLVPCDNYAQIERLMDQGNKMRTTATTTMNASSSRSHMVITIQFKQVFLDEAITKQSVINLVDLAGSERQKSSGSEKDRLKEGTRVNLSLTTLGNVIRHPGSRCLSSAELRLLAESEGRTRSAQMTWEARLEEARQEWEQQYSVMTQASVPASWFQMP</sequence>
<dbReference type="OrthoDB" id="3176171at2759"/>
<evidence type="ECO:0000256" key="4">
    <source>
        <dbReference type="ARBA" id="ARBA00023212"/>
    </source>
</evidence>